<name>A0ABW5TU57_9SPHI</name>
<organism evidence="3 4">
    <name type="scientific">Pedobacter alpinus</name>
    <dbReference type="NCBI Taxonomy" id="1590643"/>
    <lineage>
        <taxon>Bacteria</taxon>
        <taxon>Pseudomonadati</taxon>
        <taxon>Bacteroidota</taxon>
        <taxon>Sphingobacteriia</taxon>
        <taxon>Sphingobacteriales</taxon>
        <taxon>Sphingobacteriaceae</taxon>
        <taxon>Pedobacter</taxon>
    </lineage>
</organism>
<dbReference type="Pfam" id="PF04784">
    <property type="entry name" value="DUF547"/>
    <property type="match status" value="1"/>
</dbReference>
<dbReference type="Proteomes" id="UP001597546">
    <property type="component" value="Unassembled WGS sequence"/>
</dbReference>
<protein>
    <submittedName>
        <fullName evidence="3">DUF547 domain-containing protein</fullName>
    </submittedName>
</protein>
<dbReference type="PANTHER" id="PTHR46361">
    <property type="entry name" value="ELECTRON CARRIER/ PROTEIN DISULFIDE OXIDOREDUCTASE"/>
    <property type="match status" value="1"/>
</dbReference>
<dbReference type="EMBL" id="JBHULV010000047">
    <property type="protein sequence ID" value="MFD2732806.1"/>
    <property type="molecule type" value="Genomic_DNA"/>
</dbReference>
<dbReference type="PROSITE" id="PS51257">
    <property type="entry name" value="PROKAR_LIPOPROTEIN"/>
    <property type="match status" value="1"/>
</dbReference>
<proteinExistence type="predicted"/>
<sequence length="269" mass="29812">MKIKTIIITNIVASIFFMSCVNGSTVKETNVSNNNIEKTSVVENKTEAVASVDHTAFDKLLKANVSAKGYVNYANFVKNKTALQGYLKSLSAIKVSNLSNNEKLAFWINAYNAATIDQIIRNYPVSSILKIANGKVWDQTLAYKFDNRSVTLNDIEKKILLGTELFDARVHFAVNCAAVSCPTLSNTAYSANNVQDMLTANTKAALSDPKFNKITTSSASLSKLFDWYKADFIKAEGSVVDFVNKYSTTKVTKNTKINYLEYNWDLNGK</sequence>
<evidence type="ECO:0000256" key="1">
    <source>
        <dbReference type="SAM" id="SignalP"/>
    </source>
</evidence>
<feature type="chain" id="PRO_5045773079" evidence="1">
    <location>
        <begin position="24"/>
        <end position="269"/>
    </location>
</feature>
<accession>A0ABW5TU57</accession>
<dbReference type="RefSeq" id="WP_379046917.1">
    <property type="nucleotide sequence ID" value="NZ_JBHSKW010000063.1"/>
</dbReference>
<feature type="domain" description="DUF547" evidence="2">
    <location>
        <begin position="96"/>
        <end position="203"/>
    </location>
</feature>
<evidence type="ECO:0000313" key="3">
    <source>
        <dbReference type="EMBL" id="MFD2732806.1"/>
    </source>
</evidence>
<keyword evidence="1" id="KW-0732">Signal</keyword>
<evidence type="ECO:0000259" key="2">
    <source>
        <dbReference type="Pfam" id="PF04784"/>
    </source>
</evidence>
<evidence type="ECO:0000313" key="4">
    <source>
        <dbReference type="Proteomes" id="UP001597546"/>
    </source>
</evidence>
<comment type="caution">
    <text evidence="3">The sequence shown here is derived from an EMBL/GenBank/DDBJ whole genome shotgun (WGS) entry which is preliminary data.</text>
</comment>
<reference evidence="4" key="1">
    <citation type="journal article" date="2019" name="Int. J. Syst. Evol. Microbiol.">
        <title>The Global Catalogue of Microorganisms (GCM) 10K type strain sequencing project: providing services to taxonomists for standard genome sequencing and annotation.</title>
        <authorList>
            <consortium name="The Broad Institute Genomics Platform"/>
            <consortium name="The Broad Institute Genome Sequencing Center for Infectious Disease"/>
            <person name="Wu L."/>
            <person name="Ma J."/>
        </authorList>
    </citation>
    <scope>NUCLEOTIDE SEQUENCE [LARGE SCALE GENOMIC DNA]</scope>
    <source>
        <strain evidence="4">KCTC 42456</strain>
    </source>
</reference>
<dbReference type="PANTHER" id="PTHR46361:SF3">
    <property type="entry name" value="ELECTRON CARRIER_ PROTEIN DISULFIDE OXIDOREDUCTASE"/>
    <property type="match status" value="1"/>
</dbReference>
<dbReference type="InterPro" id="IPR006869">
    <property type="entry name" value="DUF547"/>
</dbReference>
<keyword evidence="4" id="KW-1185">Reference proteome</keyword>
<feature type="signal peptide" evidence="1">
    <location>
        <begin position="1"/>
        <end position="23"/>
    </location>
</feature>
<gene>
    <name evidence="3" type="ORF">ACFSSE_13940</name>
</gene>